<proteinExistence type="inferred from homology"/>
<feature type="signal peptide" evidence="5">
    <location>
        <begin position="1"/>
        <end position="31"/>
    </location>
</feature>
<dbReference type="PANTHER" id="PTHR30290">
    <property type="entry name" value="PERIPLASMIC BINDING COMPONENT OF ABC TRANSPORTER"/>
    <property type="match status" value="1"/>
</dbReference>
<comment type="caution">
    <text evidence="7">The sequence shown here is derived from an EMBL/GenBank/DDBJ whole genome shotgun (WGS) entry which is preliminary data.</text>
</comment>
<evidence type="ECO:0000256" key="4">
    <source>
        <dbReference type="SAM" id="MobiDB-lite"/>
    </source>
</evidence>
<organism evidence="7 8">
    <name type="scientific">Nocardioides albus</name>
    <dbReference type="NCBI Taxonomy" id="1841"/>
    <lineage>
        <taxon>Bacteria</taxon>
        <taxon>Bacillati</taxon>
        <taxon>Actinomycetota</taxon>
        <taxon>Actinomycetes</taxon>
        <taxon>Propionibacteriales</taxon>
        <taxon>Nocardioidaceae</taxon>
        <taxon>Nocardioides</taxon>
    </lineage>
</organism>
<evidence type="ECO:0000313" key="8">
    <source>
        <dbReference type="Proteomes" id="UP000577707"/>
    </source>
</evidence>
<gene>
    <name evidence="7" type="ORF">FHS12_002721</name>
</gene>
<evidence type="ECO:0000313" key="7">
    <source>
        <dbReference type="EMBL" id="MBB3089772.1"/>
    </source>
</evidence>
<dbReference type="GO" id="GO:0042597">
    <property type="term" value="C:periplasmic space"/>
    <property type="evidence" value="ECO:0007669"/>
    <property type="project" value="UniProtKB-ARBA"/>
</dbReference>
<feature type="region of interest" description="Disordered" evidence="4">
    <location>
        <begin position="313"/>
        <end position="335"/>
    </location>
</feature>
<dbReference type="Gene3D" id="3.10.105.10">
    <property type="entry name" value="Dipeptide-binding Protein, Domain 3"/>
    <property type="match status" value="1"/>
</dbReference>
<dbReference type="PIRSF" id="PIRSF002741">
    <property type="entry name" value="MppA"/>
    <property type="match status" value="1"/>
</dbReference>
<name>A0A7W5F999_9ACTN</name>
<evidence type="ECO:0000256" key="3">
    <source>
        <dbReference type="ARBA" id="ARBA00022729"/>
    </source>
</evidence>
<dbReference type="InterPro" id="IPR000914">
    <property type="entry name" value="SBP_5_dom"/>
</dbReference>
<comment type="similarity">
    <text evidence="1">Belongs to the bacterial solute-binding protein 5 family.</text>
</comment>
<dbReference type="GO" id="GO:1904680">
    <property type="term" value="F:peptide transmembrane transporter activity"/>
    <property type="evidence" value="ECO:0007669"/>
    <property type="project" value="TreeGrafter"/>
</dbReference>
<dbReference type="RefSeq" id="WP_221208848.1">
    <property type="nucleotide sequence ID" value="NZ_BMQT01000009.1"/>
</dbReference>
<keyword evidence="8" id="KW-1185">Reference proteome</keyword>
<dbReference type="SUPFAM" id="SSF53850">
    <property type="entry name" value="Periplasmic binding protein-like II"/>
    <property type="match status" value="1"/>
</dbReference>
<keyword evidence="3 5" id="KW-0732">Signal</keyword>
<dbReference type="Proteomes" id="UP000577707">
    <property type="component" value="Unassembled WGS sequence"/>
</dbReference>
<sequence length="516" mass="54539">MSTQRRHGHRTHATVATALAAGLLAATLAGCGSGGEKTGDANGTLVFGISADPAQMVPWTATSTQSIQVLSQIYSPLLNTDAEGVPEAGLAELPEISEDGKTYTFTLREGVTFGDGSALDSADVKYTYEKIIDPASSASSASYFANVAGIEAPDPQTVVVTLKQPDASFVAGLTGVNTAIVPSDVDAKSLEAKPVGSGPYQFKSRTPNESITLTRNADYYAGKPGAATVEFRVIPDEQSMVSSLKTGSVDVAIFDNPVTAKTATSGQTESMTVDSLSYHVLQLRATSPTLKDPNARLAIQCAISREDVIDSAALGSGKPTGPITSPEYRSDAEAQPCPEQDLDKAKDYLAKAGKPNGFTLNLMTSQGLYSTAVDEAQNIQAQLGKVGIKVNVEALDSNAYVERWLAADFDAAIAMNGGSSDPNTMYSRYFTKAGSFNKVAGYSSPELDKLFADGIATTDTAARKPIYEEISQRLVDQAAWVWLFTPEMYVVANKRVEGLEERTDASIATLWKASVS</sequence>
<keyword evidence="2" id="KW-0813">Transport</keyword>
<dbReference type="Pfam" id="PF00496">
    <property type="entry name" value="SBP_bac_5"/>
    <property type="match status" value="1"/>
</dbReference>
<protein>
    <submittedName>
        <fullName evidence="7">Peptide/nickel transport system substrate-binding protein</fullName>
    </submittedName>
</protein>
<evidence type="ECO:0000256" key="2">
    <source>
        <dbReference type="ARBA" id="ARBA00022448"/>
    </source>
</evidence>
<dbReference type="Gene3D" id="3.40.190.10">
    <property type="entry name" value="Periplasmic binding protein-like II"/>
    <property type="match status" value="1"/>
</dbReference>
<accession>A0A7W5F999</accession>
<feature type="domain" description="Solute-binding protein family 5" evidence="6">
    <location>
        <begin position="86"/>
        <end position="435"/>
    </location>
</feature>
<dbReference type="PROSITE" id="PS51257">
    <property type="entry name" value="PROKAR_LIPOPROTEIN"/>
    <property type="match status" value="1"/>
</dbReference>
<dbReference type="InterPro" id="IPR039424">
    <property type="entry name" value="SBP_5"/>
</dbReference>
<evidence type="ECO:0000259" key="6">
    <source>
        <dbReference type="Pfam" id="PF00496"/>
    </source>
</evidence>
<dbReference type="EMBL" id="JACHXG010000005">
    <property type="protein sequence ID" value="MBB3089772.1"/>
    <property type="molecule type" value="Genomic_DNA"/>
</dbReference>
<dbReference type="GO" id="GO:0015833">
    <property type="term" value="P:peptide transport"/>
    <property type="evidence" value="ECO:0007669"/>
    <property type="project" value="TreeGrafter"/>
</dbReference>
<dbReference type="GO" id="GO:0043190">
    <property type="term" value="C:ATP-binding cassette (ABC) transporter complex"/>
    <property type="evidence" value="ECO:0007669"/>
    <property type="project" value="InterPro"/>
</dbReference>
<feature type="chain" id="PRO_5039379957" evidence="5">
    <location>
        <begin position="32"/>
        <end position="516"/>
    </location>
</feature>
<dbReference type="Gene3D" id="3.90.76.10">
    <property type="entry name" value="Dipeptide-binding Protein, Domain 1"/>
    <property type="match status" value="1"/>
</dbReference>
<dbReference type="PANTHER" id="PTHR30290:SF9">
    <property type="entry name" value="OLIGOPEPTIDE-BINDING PROTEIN APPA"/>
    <property type="match status" value="1"/>
</dbReference>
<evidence type="ECO:0000256" key="1">
    <source>
        <dbReference type="ARBA" id="ARBA00005695"/>
    </source>
</evidence>
<reference evidence="7 8" key="1">
    <citation type="submission" date="2020-08" db="EMBL/GenBank/DDBJ databases">
        <title>Genomic Encyclopedia of Type Strains, Phase III (KMG-III): the genomes of soil and plant-associated and newly described type strains.</title>
        <authorList>
            <person name="Whitman W."/>
        </authorList>
    </citation>
    <scope>NUCLEOTIDE SEQUENCE [LARGE SCALE GENOMIC DNA]</scope>
    <source>
        <strain evidence="7 8">CECT 3302</strain>
    </source>
</reference>
<evidence type="ECO:0000256" key="5">
    <source>
        <dbReference type="SAM" id="SignalP"/>
    </source>
</evidence>
<dbReference type="AlphaFoldDB" id="A0A7W5F999"/>
<dbReference type="InterPro" id="IPR030678">
    <property type="entry name" value="Peptide/Ni-bd"/>
</dbReference>